<name>A0A381UQA1_9ZZZZ</name>
<accession>A0A381UQA1</accession>
<protein>
    <submittedName>
        <fullName evidence="1">Uncharacterized protein</fullName>
    </submittedName>
</protein>
<dbReference type="AlphaFoldDB" id="A0A381UQA1"/>
<reference evidence="1" key="1">
    <citation type="submission" date="2018-05" db="EMBL/GenBank/DDBJ databases">
        <authorList>
            <person name="Lanie J.A."/>
            <person name="Ng W.-L."/>
            <person name="Kazmierczak K.M."/>
            <person name="Andrzejewski T.M."/>
            <person name="Davidsen T.M."/>
            <person name="Wayne K.J."/>
            <person name="Tettelin H."/>
            <person name="Glass J.I."/>
            <person name="Rusch D."/>
            <person name="Podicherti R."/>
            <person name="Tsui H.-C.T."/>
            <person name="Winkler M.E."/>
        </authorList>
    </citation>
    <scope>NUCLEOTIDE SEQUENCE</scope>
</reference>
<feature type="non-terminal residue" evidence="1">
    <location>
        <position position="68"/>
    </location>
</feature>
<dbReference type="EMBL" id="UINC01006817">
    <property type="protein sequence ID" value="SVA29818.1"/>
    <property type="molecule type" value="Genomic_DNA"/>
</dbReference>
<proteinExistence type="predicted"/>
<organism evidence="1">
    <name type="scientific">marine metagenome</name>
    <dbReference type="NCBI Taxonomy" id="408172"/>
    <lineage>
        <taxon>unclassified sequences</taxon>
        <taxon>metagenomes</taxon>
        <taxon>ecological metagenomes</taxon>
    </lineage>
</organism>
<sequence length="68" mass="7723">MKWDPSFWFSGFSPRQEIAADKILNPGRQVRMVNRANNTRSRISLLSDHPIAFLGLRCNALLSYTDAA</sequence>
<gene>
    <name evidence="1" type="ORF">METZ01_LOCUS82672</name>
</gene>
<evidence type="ECO:0000313" key="1">
    <source>
        <dbReference type="EMBL" id="SVA29818.1"/>
    </source>
</evidence>